<name>A0A1L9UKH2_ASPBC</name>
<protein>
    <recommendedName>
        <fullName evidence="4">YwbE family protein</fullName>
    </recommendedName>
</protein>
<feature type="region of interest" description="Disordered" evidence="1">
    <location>
        <begin position="59"/>
        <end position="88"/>
    </location>
</feature>
<dbReference type="InterPro" id="IPR019240">
    <property type="entry name" value="DUF2196"/>
</dbReference>
<keyword evidence="3" id="KW-1185">Reference proteome</keyword>
<dbReference type="PANTHER" id="PTHR40069">
    <property type="entry name" value="YWBE PROTEIN"/>
    <property type="match status" value="1"/>
</dbReference>
<evidence type="ECO:0000313" key="3">
    <source>
        <dbReference type="Proteomes" id="UP000184499"/>
    </source>
</evidence>
<dbReference type="EMBL" id="KV878684">
    <property type="protein sequence ID" value="OJJ72172.1"/>
    <property type="molecule type" value="Genomic_DNA"/>
</dbReference>
<dbReference type="VEuPathDB" id="FungiDB:ASPBRDRAFT_88403"/>
<dbReference type="OrthoDB" id="20105at2759"/>
<dbReference type="AlphaFoldDB" id="A0A1L9UKH2"/>
<evidence type="ECO:0000256" key="1">
    <source>
        <dbReference type="SAM" id="MobiDB-lite"/>
    </source>
</evidence>
<dbReference type="NCBIfam" id="TIGR03833">
    <property type="entry name" value="YwbE family protein"/>
    <property type="match status" value="1"/>
</dbReference>
<feature type="non-terminal residue" evidence="2">
    <location>
        <position position="88"/>
    </location>
</feature>
<dbReference type="PANTHER" id="PTHR40069:SF1">
    <property type="entry name" value="YWBE PROTEIN"/>
    <property type="match status" value="1"/>
</dbReference>
<dbReference type="RefSeq" id="XP_067479420.1">
    <property type="nucleotide sequence ID" value="XM_067629515.1"/>
</dbReference>
<dbReference type="Pfam" id="PF09962">
    <property type="entry name" value="DUF2196"/>
    <property type="match status" value="1"/>
</dbReference>
<accession>A0A1L9UKH2</accession>
<evidence type="ECO:0000313" key="2">
    <source>
        <dbReference type="EMBL" id="OJJ72172.1"/>
    </source>
</evidence>
<evidence type="ECO:0008006" key="4">
    <source>
        <dbReference type="Google" id="ProtNLM"/>
    </source>
</evidence>
<organism evidence="2 3">
    <name type="scientific">Aspergillus brasiliensis (strain CBS 101740 / IMI 381727 / IBT 21946)</name>
    <dbReference type="NCBI Taxonomy" id="767769"/>
    <lineage>
        <taxon>Eukaryota</taxon>
        <taxon>Fungi</taxon>
        <taxon>Dikarya</taxon>
        <taxon>Ascomycota</taxon>
        <taxon>Pezizomycotina</taxon>
        <taxon>Eurotiomycetes</taxon>
        <taxon>Eurotiomycetidae</taxon>
        <taxon>Eurotiales</taxon>
        <taxon>Aspergillaceae</taxon>
        <taxon>Aspergillus</taxon>
        <taxon>Aspergillus subgen. Circumdati</taxon>
    </lineage>
</organism>
<dbReference type="GeneID" id="93582002"/>
<proteinExistence type="predicted"/>
<dbReference type="Proteomes" id="UP000184499">
    <property type="component" value="Unassembled WGS sequence"/>
</dbReference>
<feature type="compositionally biased region" description="Polar residues" evidence="1">
    <location>
        <begin position="59"/>
        <end position="70"/>
    </location>
</feature>
<gene>
    <name evidence="2" type="ORF">ASPBRDRAFT_88403</name>
</gene>
<sequence length="88" mass="9439">MPPTTQHVRPGAGVHIVLKKDQPTGRTVSGIVGEVLTRGNHPRGIKVRLVDGRVGRVQSMSHDFNSNSNIGEGGMVSEEGVLDQGRSW</sequence>
<reference evidence="3" key="1">
    <citation type="journal article" date="2017" name="Genome Biol.">
        <title>Comparative genomics reveals high biological diversity and specific adaptations in the industrially and medically important fungal genus Aspergillus.</title>
        <authorList>
            <person name="de Vries R.P."/>
            <person name="Riley R."/>
            <person name="Wiebenga A."/>
            <person name="Aguilar-Osorio G."/>
            <person name="Amillis S."/>
            <person name="Uchima C.A."/>
            <person name="Anderluh G."/>
            <person name="Asadollahi M."/>
            <person name="Askin M."/>
            <person name="Barry K."/>
            <person name="Battaglia E."/>
            <person name="Bayram O."/>
            <person name="Benocci T."/>
            <person name="Braus-Stromeyer S.A."/>
            <person name="Caldana C."/>
            <person name="Canovas D."/>
            <person name="Cerqueira G.C."/>
            <person name="Chen F."/>
            <person name="Chen W."/>
            <person name="Choi C."/>
            <person name="Clum A."/>
            <person name="Dos Santos R.A."/>
            <person name="Damasio A.R."/>
            <person name="Diallinas G."/>
            <person name="Emri T."/>
            <person name="Fekete E."/>
            <person name="Flipphi M."/>
            <person name="Freyberg S."/>
            <person name="Gallo A."/>
            <person name="Gournas C."/>
            <person name="Habgood R."/>
            <person name="Hainaut M."/>
            <person name="Harispe M.L."/>
            <person name="Henrissat B."/>
            <person name="Hilden K.S."/>
            <person name="Hope R."/>
            <person name="Hossain A."/>
            <person name="Karabika E."/>
            <person name="Karaffa L."/>
            <person name="Karanyi Z."/>
            <person name="Krasevec N."/>
            <person name="Kuo A."/>
            <person name="Kusch H."/>
            <person name="LaButti K."/>
            <person name="Lagendijk E.L."/>
            <person name="Lapidus A."/>
            <person name="Levasseur A."/>
            <person name="Lindquist E."/>
            <person name="Lipzen A."/>
            <person name="Logrieco A.F."/>
            <person name="MacCabe A."/>
            <person name="Maekelae M.R."/>
            <person name="Malavazi I."/>
            <person name="Melin P."/>
            <person name="Meyer V."/>
            <person name="Mielnichuk N."/>
            <person name="Miskei M."/>
            <person name="Molnar A.P."/>
            <person name="Mule G."/>
            <person name="Ngan C.Y."/>
            <person name="Orejas M."/>
            <person name="Orosz E."/>
            <person name="Ouedraogo J.P."/>
            <person name="Overkamp K.M."/>
            <person name="Park H.-S."/>
            <person name="Perrone G."/>
            <person name="Piumi F."/>
            <person name="Punt P.J."/>
            <person name="Ram A.F."/>
            <person name="Ramon A."/>
            <person name="Rauscher S."/>
            <person name="Record E."/>
            <person name="Riano-Pachon D.M."/>
            <person name="Robert V."/>
            <person name="Roehrig J."/>
            <person name="Ruller R."/>
            <person name="Salamov A."/>
            <person name="Salih N.S."/>
            <person name="Samson R.A."/>
            <person name="Sandor E."/>
            <person name="Sanguinetti M."/>
            <person name="Schuetze T."/>
            <person name="Sepcic K."/>
            <person name="Shelest E."/>
            <person name="Sherlock G."/>
            <person name="Sophianopoulou V."/>
            <person name="Squina F.M."/>
            <person name="Sun H."/>
            <person name="Susca A."/>
            <person name="Todd R.B."/>
            <person name="Tsang A."/>
            <person name="Unkles S.E."/>
            <person name="van de Wiele N."/>
            <person name="van Rossen-Uffink D."/>
            <person name="Oliveira J.V."/>
            <person name="Vesth T.C."/>
            <person name="Visser J."/>
            <person name="Yu J.-H."/>
            <person name="Zhou M."/>
            <person name="Andersen M.R."/>
            <person name="Archer D.B."/>
            <person name="Baker S.E."/>
            <person name="Benoit I."/>
            <person name="Brakhage A.A."/>
            <person name="Braus G.H."/>
            <person name="Fischer R."/>
            <person name="Frisvad J.C."/>
            <person name="Goldman G.H."/>
            <person name="Houbraken J."/>
            <person name="Oakley B."/>
            <person name="Pocsi I."/>
            <person name="Scazzocchio C."/>
            <person name="Seiboth B."/>
            <person name="vanKuyk P.A."/>
            <person name="Wortman J."/>
            <person name="Dyer P.S."/>
            <person name="Grigoriev I.V."/>
        </authorList>
    </citation>
    <scope>NUCLEOTIDE SEQUENCE [LARGE SCALE GENOMIC DNA]</scope>
    <source>
        <strain evidence="3">CBS 101740 / IMI 381727 / IBT 21946</strain>
    </source>
</reference>